<keyword evidence="4" id="KW-1185">Reference proteome</keyword>
<protein>
    <recommendedName>
        <fullName evidence="2">GAF domain-containing protein</fullName>
    </recommendedName>
</protein>
<dbReference type="InterPro" id="IPR003018">
    <property type="entry name" value="GAF"/>
</dbReference>
<reference evidence="3" key="1">
    <citation type="submission" date="2020-10" db="EMBL/GenBank/DDBJ databases">
        <title>Taxonomic study of unclassified bacteria belonging to the class Ktedonobacteria.</title>
        <authorList>
            <person name="Yabe S."/>
            <person name="Wang C.M."/>
            <person name="Zheng Y."/>
            <person name="Sakai Y."/>
            <person name="Cavaletti L."/>
            <person name="Monciardini P."/>
            <person name="Donadio S."/>
        </authorList>
    </citation>
    <scope>NUCLEOTIDE SEQUENCE</scope>
    <source>
        <strain evidence="3">ID150040</strain>
    </source>
</reference>
<dbReference type="PANTHER" id="PTHR43156:SF2">
    <property type="entry name" value="STAGE II SPORULATION PROTEIN E"/>
    <property type="match status" value="1"/>
</dbReference>
<dbReference type="RefSeq" id="WP_220207252.1">
    <property type="nucleotide sequence ID" value="NZ_BNJK01000001.1"/>
</dbReference>
<sequence length="385" mass="44068">MESQLLHKISKLLDALEPISQGPGDLTSTLQHIAQTAQTFFRADSCIIFAINPITSRFITFINTVNSLQKDTISYQNSRSEEFAQEVLTQRVLLIENVELTPDHNNRFIKLEGIHSLGALALRMRHTHKPLGVLYLNFKQQQKFSAEDCELFQFFADQASNILQEAWLLRRYQEIARIGQEINQALTTVEILFQKLQRHVADILDIRYAFLLAVYQPQTNRLDLYLGEKGHSSIRADDPLVGACRYVIETQETLFIRELSKEAKTLPFQPIDIRNTEQLESLIFVPLILRGMSLGVLSIQHAQPNVYNQEDLFILQLLANDIALAIYNMRLYDSLSRLNETGQLLTQQLDSEQVLQATADKIRDVIKADFVILYPYDTTGKCPTK</sequence>
<comment type="caution">
    <text evidence="3">The sequence shown here is derived from an EMBL/GenBank/DDBJ whole genome shotgun (WGS) entry which is preliminary data.</text>
</comment>
<dbReference type="Gene3D" id="3.30.450.40">
    <property type="match status" value="3"/>
</dbReference>
<evidence type="ECO:0000313" key="4">
    <source>
        <dbReference type="Proteomes" id="UP000597444"/>
    </source>
</evidence>
<organism evidence="3 4">
    <name type="scientific">Reticulibacter mediterranei</name>
    <dbReference type="NCBI Taxonomy" id="2778369"/>
    <lineage>
        <taxon>Bacteria</taxon>
        <taxon>Bacillati</taxon>
        <taxon>Chloroflexota</taxon>
        <taxon>Ktedonobacteria</taxon>
        <taxon>Ktedonobacterales</taxon>
        <taxon>Reticulibacteraceae</taxon>
        <taxon>Reticulibacter</taxon>
    </lineage>
</organism>
<dbReference type="PANTHER" id="PTHR43156">
    <property type="entry name" value="STAGE II SPORULATION PROTEIN E-RELATED"/>
    <property type="match status" value="1"/>
</dbReference>
<dbReference type="AlphaFoldDB" id="A0A8J3IUW5"/>
<dbReference type="SMART" id="SM00065">
    <property type="entry name" value="GAF"/>
    <property type="match status" value="2"/>
</dbReference>
<dbReference type="Proteomes" id="UP000597444">
    <property type="component" value="Unassembled WGS sequence"/>
</dbReference>
<dbReference type="InterPro" id="IPR029016">
    <property type="entry name" value="GAF-like_dom_sf"/>
</dbReference>
<dbReference type="Pfam" id="PF01590">
    <property type="entry name" value="GAF"/>
    <property type="match status" value="1"/>
</dbReference>
<dbReference type="EMBL" id="BNJK01000001">
    <property type="protein sequence ID" value="GHO96646.1"/>
    <property type="molecule type" value="Genomic_DNA"/>
</dbReference>
<name>A0A8J3IUW5_9CHLR</name>
<evidence type="ECO:0000259" key="2">
    <source>
        <dbReference type="SMART" id="SM00065"/>
    </source>
</evidence>
<proteinExistence type="predicted"/>
<dbReference type="Pfam" id="PF13185">
    <property type="entry name" value="GAF_2"/>
    <property type="match status" value="1"/>
</dbReference>
<keyword evidence="1" id="KW-0378">Hydrolase</keyword>
<gene>
    <name evidence="3" type="ORF">KSF_066940</name>
</gene>
<accession>A0A8J3IUW5</accession>
<dbReference type="InterPro" id="IPR052016">
    <property type="entry name" value="Bact_Sigma-Reg"/>
</dbReference>
<feature type="domain" description="GAF" evidence="2">
    <location>
        <begin position="188"/>
        <end position="336"/>
    </location>
</feature>
<dbReference type="SUPFAM" id="SSF55781">
    <property type="entry name" value="GAF domain-like"/>
    <property type="match status" value="3"/>
</dbReference>
<evidence type="ECO:0000256" key="1">
    <source>
        <dbReference type="ARBA" id="ARBA00022801"/>
    </source>
</evidence>
<evidence type="ECO:0000313" key="3">
    <source>
        <dbReference type="EMBL" id="GHO96646.1"/>
    </source>
</evidence>
<feature type="domain" description="GAF" evidence="2">
    <location>
        <begin position="25"/>
        <end position="173"/>
    </location>
</feature>
<dbReference type="GO" id="GO:0016791">
    <property type="term" value="F:phosphatase activity"/>
    <property type="evidence" value="ECO:0007669"/>
    <property type="project" value="TreeGrafter"/>
</dbReference>